<dbReference type="AlphaFoldDB" id="A0A164DEN4"/>
<keyword evidence="1" id="KW-1133">Transmembrane helix</keyword>
<reference evidence="2 3" key="1">
    <citation type="submission" date="2016-03" db="EMBL/GenBank/DDBJ databases">
        <title>EvidentialGene: Evidence-directed Construction of Genes on Genomes.</title>
        <authorList>
            <person name="Gilbert D.G."/>
            <person name="Choi J.-H."/>
            <person name="Mockaitis K."/>
            <person name="Colbourne J."/>
            <person name="Pfrender M."/>
        </authorList>
    </citation>
    <scope>NUCLEOTIDE SEQUENCE [LARGE SCALE GENOMIC DNA]</scope>
    <source>
        <strain evidence="2 3">Xinb3</strain>
        <tissue evidence="2">Complete organism</tissue>
    </source>
</reference>
<sequence length="70" mass="7727">ACSYATTDCSLATPSSLASTTNRRQIFFTAWFFVATACSLATPSSLATTTKRRQIFSTLCWFFVTTDCSY</sequence>
<evidence type="ECO:0000313" key="3">
    <source>
        <dbReference type="Proteomes" id="UP000076858"/>
    </source>
</evidence>
<keyword evidence="1" id="KW-0472">Membrane</keyword>
<proteinExistence type="predicted"/>
<organism evidence="2 3">
    <name type="scientific">Daphnia magna</name>
    <dbReference type="NCBI Taxonomy" id="35525"/>
    <lineage>
        <taxon>Eukaryota</taxon>
        <taxon>Metazoa</taxon>
        <taxon>Ecdysozoa</taxon>
        <taxon>Arthropoda</taxon>
        <taxon>Crustacea</taxon>
        <taxon>Branchiopoda</taxon>
        <taxon>Diplostraca</taxon>
        <taxon>Cladocera</taxon>
        <taxon>Anomopoda</taxon>
        <taxon>Daphniidae</taxon>
        <taxon>Daphnia</taxon>
    </lineage>
</organism>
<protein>
    <submittedName>
        <fullName evidence="2">Uncharacterized protein</fullName>
    </submittedName>
</protein>
<gene>
    <name evidence="2" type="ORF">APZ42_010400</name>
</gene>
<dbReference type="Proteomes" id="UP000076858">
    <property type="component" value="Unassembled WGS sequence"/>
</dbReference>
<keyword evidence="3" id="KW-1185">Reference proteome</keyword>
<accession>A0A164DEN4</accession>
<dbReference type="EMBL" id="LRGB01027552">
    <property type="protein sequence ID" value="KZR95697.1"/>
    <property type="molecule type" value="Genomic_DNA"/>
</dbReference>
<feature type="non-terminal residue" evidence="2">
    <location>
        <position position="70"/>
    </location>
</feature>
<feature type="non-terminal residue" evidence="2">
    <location>
        <position position="1"/>
    </location>
</feature>
<evidence type="ECO:0000256" key="1">
    <source>
        <dbReference type="SAM" id="Phobius"/>
    </source>
</evidence>
<keyword evidence="1" id="KW-0812">Transmembrane</keyword>
<name>A0A164DEN4_9CRUS</name>
<feature type="transmembrane region" description="Helical" evidence="1">
    <location>
        <begin position="26"/>
        <end position="47"/>
    </location>
</feature>
<comment type="caution">
    <text evidence="2">The sequence shown here is derived from an EMBL/GenBank/DDBJ whole genome shotgun (WGS) entry which is preliminary data.</text>
</comment>
<evidence type="ECO:0000313" key="2">
    <source>
        <dbReference type="EMBL" id="KZR95697.1"/>
    </source>
</evidence>